<dbReference type="SUPFAM" id="SSF51445">
    <property type="entry name" value="(Trans)glycosidases"/>
    <property type="match status" value="1"/>
</dbReference>
<dbReference type="Proteomes" id="UP000324143">
    <property type="component" value="Unassembled WGS sequence"/>
</dbReference>
<dbReference type="InterPro" id="IPR013785">
    <property type="entry name" value="Aldolase_TIM"/>
</dbReference>
<dbReference type="InterPro" id="IPR004352">
    <property type="entry name" value="GH114_TIM-barrel"/>
</dbReference>
<reference evidence="2" key="1">
    <citation type="submission" date="2019-08" db="EMBL/GenBank/DDBJ databases">
        <title>Genomic characterization of a novel candidate phylum (ARYD3) from a high temperature, high salinity tertiary oil reservoir in north central Oklahoma, USA.</title>
        <authorList>
            <person name="Youssef N.H."/>
            <person name="Yadav A."/>
            <person name="Elshahed M.S."/>
        </authorList>
    </citation>
    <scope>NUCLEOTIDE SEQUENCE [LARGE SCALE GENOMIC DNA]</scope>
    <source>
        <strain evidence="2">ARYD3</strain>
    </source>
</reference>
<sequence length="312" mass="37417">MVRRLLMLILIQLIFISIVFPGVSYKDRMIDLIHELKKYTNQYDKPFYIISQNGHSLININQNIFKLLFNKNGSNGKYFNSIDGISFEFGDYSYFLNRDIQKKLQLAHKADIKVFLIGYEKDCKKIEKIYDFARRKNYAAYISPSYNLDVIPNINFANSLSKENLTLQNVDSFIYMINPAKYKTKKEFLKELKKSDYDLLIIDLFFNKEIINKKEVNSLKKKNNGKKRIVLSYLSVGEAENYRYYWKRKWNYKKPSFVLKQNERWPNSYIVKFWDMRWVDILKDYLDKINESNFDGVVFDVVDTHIHFDKEE</sequence>
<accession>A0A5D0MI46</accession>
<organism evidence="2 3">
    <name type="scientific">Candidatus Mcinerneyibacterium aminivorans</name>
    <dbReference type="NCBI Taxonomy" id="2703815"/>
    <lineage>
        <taxon>Bacteria</taxon>
        <taxon>Candidatus Macinerneyibacteriota</taxon>
        <taxon>Candidatus Mcinerneyibacteria</taxon>
        <taxon>Candidatus Mcinerneyibacteriales</taxon>
        <taxon>Candidatus Mcinerneyibacteriaceae</taxon>
        <taxon>Candidatus Mcinerneyibacterium</taxon>
    </lineage>
</organism>
<dbReference type="PANTHER" id="PTHR35882:SF3">
    <property type="entry name" value="GLYCOSIDE-HYDROLASE FAMILY GH114 TIM-BARREL DOMAIN-CONTAINING PROTEIN"/>
    <property type="match status" value="1"/>
</dbReference>
<dbReference type="Pfam" id="PF03537">
    <property type="entry name" value="Glyco_hydro_114"/>
    <property type="match status" value="1"/>
</dbReference>
<dbReference type="InterPro" id="IPR017853">
    <property type="entry name" value="GH"/>
</dbReference>
<name>A0A5D0MI46_9BACT</name>
<keyword evidence="3" id="KW-1185">Reference proteome</keyword>
<comment type="caution">
    <text evidence="2">The sequence shown here is derived from an EMBL/GenBank/DDBJ whole genome shotgun (WGS) entry which is preliminary data.</text>
</comment>
<dbReference type="Gene3D" id="3.20.20.70">
    <property type="entry name" value="Aldolase class I"/>
    <property type="match status" value="1"/>
</dbReference>
<evidence type="ECO:0000313" key="2">
    <source>
        <dbReference type="EMBL" id="TYB31090.1"/>
    </source>
</evidence>
<dbReference type="PANTHER" id="PTHR35882">
    <property type="entry name" value="PELA"/>
    <property type="match status" value="1"/>
</dbReference>
<evidence type="ECO:0000313" key="3">
    <source>
        <dbReference type="Proteomes" id="UP000324143"/>
    </source>
</evidence>
<evidence type="ECO:0000259" key="1">
    <source>
        <dbReference type="Pfam" id="PF03537"/>
    </source>
</evidence>
<dbReference type="EMBL" id="VSIX01000056">
    <property type="protein sequence ID" value="TYB31090.1"/>
    <property type="molecule type" value="Genomic_DNA"/>
</dbReference>
<feature type="domain" description="Glycoside-hydrolase family GH114 TIM-barrel" evidence="1">
    <location>
        <begin position="197"/>
        <end position="305"/>
    </location>
</feature>
<gene>
    <name evidence="2" type="ORF">FXF47_05910</name>
</gene>
<dbReference type="InterPro" id="IPR016062">
    <property type="entry name" value="TM1410-rel"/>
</dbReference>
<dbReference type="AlphaFoldDB" id="A0A5D0MI46"/>
<proteinExistence type="predicted"/>
<protein>
    <recommendedName>
        <fullName evidence="1">Glycoside-hydrolase family GH114 TIM-barrel domain-containing protein</fullName>
    </recommendedName>
</protein>
<dbReference type="PRINTS" id="PR01545">
    <property type="entry name" value="THEMAYE10DUF"/>
</dbReference>